<proteinExistence type="predicted"/>
<dbReference type="AlphaFoldDB" id="A0A1V9Z4F8"/>
<evidence type="ECO:0000313" key="1">
    <source>
        <dbReference type="EMBL" id="OQR92888.1"/>
    </source>
</evidence>
<name>A0A1V9Z4F8_ACHHY</name>
<comment type="caution">
    <text evidence="1">The sequence shown here is derived from an EMBL/GenBank/DDBJ whole genome shotgun (WGS) entry which is preliminary data.</text>
</comment>
<dbReference type="Gene3D" id="1.25.40.20">
    <property type="entry name" value="Ankyrin repeat-containing domain"/>
    <property type="match status" value="1"/>
</dbReference>
<evidence type="ECO:0000313" key="2">
    <source>
        <dbReference type="Proteomes" id="UP000243579"/>
    </source>
</evidence>
<keyword evidence="2" id="KW-1185">Reference proteome</keyword>
<dbReference type="Proteomes" id="UP000243579">
    <property type="component" value="Unassembled WGS sequence"/>
</dbReference>
<dbReference type="EMBL" id="JNBR01000437">
    <property type="protein sequence ID" value="OQR92888.1"/>
    <property type="molecule type" value="Genomic_DNA"/>
</dbReference>
<sequence length="97" mass="10423">MLHCAAALGQLEKVRLLLTAHCFDANAVETTPSPGARRCMKPLKVGTWPSWNCFSNSKPTRYSNLAVVKALASHDARLATLHGKTPRDVAGRPSIAA</sequence>
<organism evidence="1 2">
    <name type="scientific">Achlya hypogyna</name>
    <name type="common">Oomycete</name>
    <name type="synonym">Protoachlya hypogyna</name>
    <dbReference type="NCBI Taxonomy" id="1202772"/>
    <lineage>
        <taxon>Eukaryota</taxon>
        <taxon>Sar</taxon>
        <taxon>Stramenopiles</taxon>
        <taxon>Oomycota</taxon>
        <taxon>Saprolegniomycetes</taxon>
        <taxon>Saprolegniales</taxon>
        <taxon>Achlyaceae</taxon>
        <taxon>Achlya</taxon>
    </lineage>
</organism>
<reference evidence="1 2" key="1">
    <citation type="journal article" date="2014" name="Genome Biol. Evol.">
        <title>The secreted proteins of Achlya hypogyna and Thraustotheca clavata identify the ancestral oomycete secretome and reveal gene acquisitions by horizontal gene transfer.</title>
        <authorList>
            <person name="Misner I."/>
            <person name="Blouin N."/>
            <person name="Leonard G."/>
            <person name="Richards T.A."/>
            <person name="Lane C.E."/>
        </authorList>
    </citation>
    <scope>NUCLEOTIDE SEQUENCE [LARGE SCALE GENOMIC DNA]</scope>
    <source>
        <strain evidence="1 2">ATCC 48635</strain>
    </source>
</reference>
<gene>
    <name evidence="1" type="ORF">ACHHYP_20118</name>
</gene>
<accession>A0A1V9Z4F8</accession>
<dbReference type="InterPro" id="IPR036770">
    <property type="entry name" value="Ankyrin_rpt-contain_sf"/>
</dbReference>
<protein>
    <submittedName>
        <fullName evidence="1">Uncharacterized protein</fullName>
    </submittedName>
</protein>